<keyword evidence="2" id="KW-0732">Signal</keyword>
<evidence type="ECO:0000313" key="3">
    <source>
        <dbReference type="EMBL" id="GGA16455.1"/>
    </source>
</evidence>
<reference evidence="4" key="1">
    <citation type="journal article" date="2019" name="Int. J. Syst. Evol. Microbiol.">
        <title>The Global Catalogue of Microorganisms (GCM) 10K type strain sequencing project: providing services to taxonomists for standard genome sequencing and annotation.</title>
        <authorList>
            <consortium name="The Broad Institute Genomics Platform"/>
            <consortium name="The Broad Institute Genome Sequencing Center for Infectious Disease"/>
            <person name="Wu L."/>
            <person name="Ma J."/>
        </authorList>
    </citation>
    <scope>NUCLEOTIDE SEQUENCE [LARGE SCALE GENOMIC DNA]</scope>
    <source>
        <strain evidence="4">CGMCC 1.15439</strain>
    </source>
</reference>
<accession>A0ABQ1FIA2</accession>
<name>A0ABQ1FIA2_9GAMM</name>
<proteinExistence type="predicted"/>
<sequence>MRKPFKIMLGIIVAFACLGGVLSFTQSKPSADDPASSQAAAKLDAPSDHGNQTNDEIKRQVITWVAGRTNFDTNDIVSYDATVIRKDDTNKKNSYEVDGSFEVKTDKPSNVYESANAIVGANRCAVGDQASCGNQFHHTVYFKTQAVVFEHVDGTNGLDVDGQTSVDKSFDVLAAEAQKRKADQQAETATGYVVVTPIAYSKGQGEPPTNLCNITLRIDNQTNKNLGGVSAGVALVDGQNMQIGGGGSFKIDSLPSSSQKIVEVDYLGCPDKGGVANWKLDGLQGYEGDGLHEVAPAIFSISYPNWSAVVNTLRE</sequence>
<feature type="signal peptide" evidence="2">
    <location>
        <begin position="1"/>
        <end position="16"/>
    </location>
</feature>
<keyword evidence="4" id="KW-1185">Reference proteome</keyword>
<protein>
    <submittedName>
        <fullName evidence="3">Uncharacterized protein</fullName>
    </submittedName>
</protein>
<comment type="caution">
    <text evidence="3">The sequence shown here is derived from an EMBL/GenBank/DDBJ whole genome shotgun (WGS) entry which is preliminary data.</text>
</comment>
<evidence type="ECO:0000313" key="4">
    <source>
        <dbReference type="Proteomes" id="UP000620046"/>
    </source>
</evidence>
<feature type="compositionally biased region" description="Low complexity" evidence="1">
    <location>
        <begin position="28"/>
        <end position="42"/>
    </location>
</feature>
<feature type="chain" id="PRO_5046887923" evidence="2">
    <location>
        <begin position="17"/>
        <end position="315"/>
    </location>
</feature>
<dbReference type="EMBL" id="BMJA01000001">
    <property type="protein sequence ID" value="GGA16455.1"/>
    <property type="molecule type" value="Genomic_DNA"/>
</dbReference>
<evidence type="ECO:0000256" key="2">
    <source>
        <dbReference type="SAM" id="SignalP"/>
    </source>
</evidence>
<feature type="region of interest" description="Disordered" evidence="1">
    <location>
        <begin position="28"/>
        <end position="56"/>
    </location>
</feature>
<evidence type="ECO:0000256" key="1">
    <source>
        <dbReference type="SAM" id="MobiDB-lite"/>
    </source>
</evidence>
<organism evidence="3 4">
    <name type="scientific">Dyella nitratireducens</name>
    <dbReference type="NCBI Taxonomy" id="1849580"/>
    <lineage>
        <taxon>Bacteria</taxon>
        <taxon>Pseudomonadati</taxon>
        <taxon>Pseudomonadota</taxon>
        <taxon>Gammaproteobacteria</taxon>
        <taxon>Lysobacterales</taxon>
        <taxon>Rhodanobacteraceae</taxon>
        <taxon>Dyella</taxon>
    </lineage>
</organism>
<dbReference type="Proteomes" id="UP000620046">
    <property type="component" value="Unassembled WGS sequence"/>
</dbReference>
<dbReference type="PROSITE" id="PS51257">
    <property type="entry name" value="PROKAR_LIPOPROTEIN"/>
    <property type="match status" value="1"/>
</dbReference>
<dbReference type="RefSeq" id="WP_188792240.1">
    <property type="nucleotide sequence ID" value="NZ_BMJA01000001.1"/>
</dbReference>
<gene>
    <name evidence="3" type="ORF">GCM10010981_00100</name>
</gene>